<gene>
    <name evidence="2" type="ORF">ACFO6V_08735</name>
</gene>
<evidence type="ECO:0000256" key="1">
    <source>
        <dbReference type="SAM" id="MobiDB-lite"/>
    </source>
</evidence>
<reference evidence="3" key="1">
    <citation type="journal article" date="2019" name="Int. J. Syst. Evol. Microbiol.">
        <title>The Global Catalogue of Microorganisms (GCM) 10K type strain sequencing project: providing services to taxonomists for standard genome sequencing and annotation.</title>
        <authorList>
            <consortium name="The Broad Institute Genomics Platform"/>
            <consortium name="The Broad Institute Genome Sequencing Center for Infectious Disease"/>
            <person name="Wu L."/>
            <person name="Ma J."/>
        </authorList>
    </citation>
    <scope>NUCLEOTIDE SEQUENCE [LARGE SCALE GENOMIC DNA]</scope>
    <source>
        <strain evidence="3">CCUG 42722</strain>
    </source>
</reference>
<comment type="caution">
    <text evidence="2">The sequence shown here is derived from an EMBL/GenBank/DDBJ whole genome shotgun (WGS) entry which is preliminary data.</text>
</comment>
<dbReference type="RefSeq" id="WP_377134294.1">
    <property type="nucleotide sequence ID" value="NZ_JBHSFI010000003.1"/>
</dbReference>
<feature type="region of interest" description="Disordered" evidence="1">
    <location>
        <begin position="201"/>
        <end position="220"/>
    </location>
</feature>
<evidence type="ECO:0000313" key="3">
    <source>
        <dbReference type="Proteomes" id="UP001596011"/>
    </source>
</evidence>
<dbReference type="SMART" id="SM00855">
    <property type="entry name" value="PGAM"/>
    <property type="match status" value="1"/>
</dbReference>
<organism evidence="2 3">
    <name type="scientific">Promicromonospora alba</name>
    <dbReference type="NCBI Taxonomy" id="1616110"/>
    <lineage>
        <taxon>Bacteria</taxon>
        <taxon>Bacillati</taxon>
        <taxon>Actinomycetota</taxon>
        <taxon>Actinomycetes</taxon>
        <taxon>Micrococcales</taxon>
        <taxon>Promicromonosporaceae</taxon>
        <taxon>Promicromonospora</taxon>
    </lineage>
</organism>
<dbReference type="PANTHER" id="PTHR48100">
    <property type="entry name" value="BROAD-SPECIFICITY PHOSPHATASE YOR283W-RELATED"/>
    <property type="match status" value="1"/>
</dbReference>
<dbReference type="CDD" id="cd07067">
    <property type="entry name" value="HP_PGM_like"/>
    <property type="match status" value="1"/>
</dbReference>
<protein>
    <submittedName>
        <fullName evidence="2">Histidine phosphatase family protein</fullName>
    </submittedName>
</protein>
<dbReference type="SUPFAM" id="SSF53254">
    <property type="entry name" value="Phosphoglycerate mutase-like"/>
    <property type="match status" value="1"/>
</dbReference>
<dbReference type="EMBL" id="JBHSFI010000003">
    <property type="protein sequence ID" value="MFC4628319.1"/>
    <property type="molecule type" value="Genomic_DNA"/>
</dbReference>
<name>A0ABV9HD99_9MICO</name>
<dbReference type="PROSITE" id="PS00175">
    <property type="entry name" value="PG_MUTASE"/>
    <property type="match status" value="1"/>
</dbReference>
<keyword evidence="3" id="KW-1185">Reference proteome</keyword>
<accession>A0ABV9HD99</accession>
<dbReference type="InterPro" id="IPR050275">
    <property type="entry name" value="PGM_Phosphatase"/>
</dbReference>
<evidence type="ECO:0000313" key="2">
    <source>
        <dbReference type="EMBL" id="MFC4628319.1"/>
    </source>
</evidence>
<dbReference type="InterPro" id="IPR013078">
    <property type="entry name" value="His_Pase_superF_clade-1"/>
</dbReference>
<dbReference type="Gene3D" id="3.40.50.1240">
    <property type="entry name" value="Phosphoglycerate mutase-like"/>
    <property type="match status" value="1"/>
</dbReference>
<proteinExistence type="predicted"/>
<dbReference type="Pfam" id="PF00300">
    <property type="entry name" value="His_Phos_1"/>
    <property type="match status" value="1"/>
</dbReference>
<dbReference type="PANTHER" id="PTHR48100:SF58">
    <property type="entry name" value="PE-PGRS FAMILY PROTEIN PE_PGRS11"/>
    <property type="match status" value="1"/>
</dbReference>
<dbReference type="Proteomes" id="UP001596011">
    <property type="component" value="Unassembled WGS sequence"/>
</dbReference>
<dbReference type="InterPro" id="IPR001345">
    <property type="entry name" value="PG/BPGM_mutase_AS"/>
</dbReference>
<dbReference type="InterPro" id="IPR029033">
    <property type="entry name" value="His_PPase_superfam"/>
</dbReference>
<sequence length="220" mass="22773">MRLLLLRHGQTPSNVHGLLDTAHPGPGLTALGQRQAAAVPGALRDRQIDAIAVSPLVRTSLTAAPLARARELEPLVVDGLQEIEAGELEMAGTHQAHLRYLSTAFAWARGDVGRTMPGGADGTAFLGRYDAAVARVAARGGDSAVLVSHGAAIRVWVSARVAGVDVDHAERSALANTGLVEIEGDPDGGWRLISWSADPVGGRGLDAPAADDPTGEPVED</sequence>